<organism evidence="1 2">
    <name type="scientific">Racocetra persica</name>
    <dbReference type="NCBI Taxonomy" id="160502"/>
    <lineage>
        <taxon>Eukaryota</taxon>
        <taxon>Fungi</taxon>
        <taxon>Fungi incertae sedis</taxon>
        <taxon>Mucoromycota</taxon>
        <taxon>Glomeromycotina</taxon>
        <taxon>Glomeromycetes</taxon>
        <taxon>Diversisporales</taxon>
        <taxon>Gigasporaceae</taxon>
        <taxon>Racocetra</taxon>
    </lineage>
</organism>
<keyword evidence="2" id="KW-1185">Reference proteome</keyword>
<protein>
    <submittedName>
        <fullName evidence="1">13254_t:CDS:1</fullName>
    </submittedName>
</protein>
<gene>
    <name evidence="1" type="ORF">RPERSI_LOCUS10672</name>
</gene>
<evidence type="ECO:0000313" key="1">
    <source>
        <dbReference type="EMBL" id="CAG8712874.1"/>
    </source>
</evidence>
<reference evidence="1" key="1">
    <citation type="submission" date="2021-06" db="EMBL/GenBank/DDBJ databases">
        <authorList>
            <person name="Kallberg Y."/>
            <person name="Tangrot J."/>
            <person name="Rosling A."/>
        </authorList>
    </citation>
    <scope>NUCLEOTIDE SEQUENCE</scope>
    <source>
        <strain evidence="1">MA461A</strain>
    </source>
</reference>
<dbReference type="Proteomes" id="UP000789920">
    <property type="component" value="Unassembled WGS sequence"/>
</dbReference>
<sequence length="98" mass="11128">VLWGKKRQQPMKTVKIKEKINDKQATSNILVGTKSKSNVQCIMGTKNEFNVQYISGQQESNVQYIMGTKNPTSNVLVGTKNESNVQYINENQKLIQRP</sequence>
<accession>A0ACA9PK17</accession>
<feature type="non-terminal residue" evidence="1">
    <location>
        <position position="1"/>
    </location>
</feature>
<proteinExistence type="predicted"/>
<dbReference type="EMBL" id="CAJVQC010021327">
    <property type="protein sequence ID" value="CAG8712874.1"/>
    <property type="molecule type" value="Genomic_DNA"/>
</dbReference>
<name>A0ACA9PK17_9GLOM</name>
<evidence type="ECO:0000313" key="2">
    <source>
        <dbReference type="Proteomes" id="UP000789920"/>
    </source>
</evidence>
<comment type="caution">
    <text evidence="1">The sequence shown here is derived from an EMBL/GenBank/DDBJ whole genome shotgun (WGS) entry which is preliminary data.</text>
</comment>
<feature type="non-terminal residue" evidence="1">
    <location>
        <position position="98"/>
    </location>
</feature>